<feature type="region of interest" description="Disordered" evidence="1">
    <location>
        <begin position="1007"/>
        <end position="1047"/>
    </location>
</feature>
<protein>
    <submittedName>
        <fullName evidence="3">Related to SEC7, component of non-clathrin vesicle coat</fullName>
    </submittedName>
</protein>
<feature type="compositionally biased region" description="Basic and acidic residues" evidence="1">
    <location>
        <begin position="563"/>
        <end position="579"/>
    </location>
</feature>
<dbReference type="SUPFAM" id="SSF48425">
    <property type="entry name" value="Sec7 domain"/>
    <property type="match status" value="1"/>
</dbReference>
<evidence type="ECO:0000259" key="2">
    <source>
        <dbReference type="PROSITE" id="PS50190"/>
    </source>
</evidence>
<dbReference type="GO" id="GO:0032012">
    <property type="term" value="P:regulation of ARF protein signal transduction"/>
    <property type="evidence" value="ECO:0007669"/>
    <property type="project" value="InterPro"/>
</dbReference>
<dbReference type="InterPro" id="IPR023394">
    <property type="entry name" value="Sec7_C_sf"/>
</dbReference>
<feature type="compositionally biased region" description="Basic and acidic residues" evidence="1">
    <location>
        <begin position="710"/>
        <end position="722"/>
    </location>
</feature>
<feature type="compositionally biased region" description="Basic and acidic residues" evidence="1">
    <location>
        <begin position="28"/>
        <end position="44"/>
    </location>
</feature>
<dbReference type="Gene3D" id="1.10.1000.11">
    <property type="entry name" value="Arf Nucleotide-binding Site Opener,domain 2"/>
    <property type="match status" value="1"/>
</dbReference>
<dbReference type="PROSITE" id="PS50190">
    <property type="entry name" value="SEC7"/>
    <property type="match status" value="1"/>
</dbReference>
<feature type="region of interest" description="Disordered" evidence="1">
    <location>
        <begin position="807"/>
        <end position="854"/>
    </location>
</feature>
<name>A0A1E1KJ87_9HELO</name>
<feature type="compositionally biased region" description="Acidic residues" evidence="1">
    <location>
        <begin position="833"/>
        <end position="846"/>
    </location>
</feature>
<dbReference type="Proteomes" id="UP000178912">
    <property type="component" value="Unassembled WGS sequence"/>
</dbReference>
<proteinExistence type="predicted"/>
<dbReference type="CDD" id="cd00171">
    <property type="entry name" value="Sec7"/>
    <property type="match status" value="1"/>
</dbReference>
<gene>
    <name evidence="3" type="ORF">RAG0_06930</name>
</gene>
<evidence type="ECO:0000313" key="4">
    <source>
        <dbReference type="Proteomes" id="UP000178912"/>
    </source>
</evidence>
<dbReference type="Pfam" id="PF01369">
    <property type="entry name" value="Sec7"/>
    <property type="match status" value="1"/>
</dbReference>
<feature type="region of interest" description="Disordered" evidence="1">
    <location>
        <begin position="1"/>
        <end position="103"/>
    </location>
</feature>
<keyword evidence="4" id="KW-1185">Reference proteome</keyword>
<organism evidence="3 4">
    <name type="scientific">Rhynchosporium agropyri</name>
    <dbReference type="NCBI Taxonomy" id="914238"/>
    <lineage>
        <taxon>Eukaryota</taxon>
        <taxon>Fungi</taxon>
        <taxon>Dikarya</taxon>
        <taxon>Ascomycota</taxon>
        <taxon>Pezizomycotina</taxon>
        <taxon>Leotiomycetes</taxon>
        <taxon>Helotiales</taxon>
        <taxon>Ploettnerulaceae</taxon>
        <taxon>Rhynchosporium</taxon>
    </lineage>
</organism>
<feature type="region of interest" description="Disordered" evidence="1">
    <location>
        <begin position="285"/>
        <end position="375"/>
    </location>
</feature>
<feature type="compositionally biased region" description="Polar residues" evidence="1">
    <location>
        <begin position="1170"/>
        <end position="1180"/>
    </location>
</feature>
<feature type="domain" description="SEC7" evidence="2">
    <location>
        <begin position="827"/>
        <end position="998"/>
    </location>
</feature>
<dbReference type="GO" id="GO:0005085">
    <property type="term" value="F:guanyl-nucleotide exchange factor activity"/>
    <property type="evidence" value="ECO:0007669"/>
    <property type="project" value="InterPro"/>
</dbReference>
<feature type="compositionally biased region" description="Basic and acidic residues" evidence="1">
    <location>
        <begin position="1014"/>
        <end position="1027"/>
    </location>
</feature>
<dbReference type="PANTHER" id="PTHR10663">
    <property type="entry name" value="GUANYL-NUCLEOTIDE EXCHANGE FACTOR"/>
    <property type="match status" value="1"/>
</dbReference>
<dbReference type="InterPro" id="IPR000904">
    <property type="entry name" value="Sec7_dom"/>
</dbReference>
<feature type="region of interest" description="Disordered" evidence="1">
    <location>
        <begin position="390"/>
        <end position="505"/>
    </location>
</feature>
<feature type="compositionally biased region" description="Low complexity" evidence="1">
    <location>
        <begin position="1444"/>
        <end position="1461"/>
    </location>
</feature>
<reference evidence="4" key="1">
    <citation type="submission" date="2016-03" db="EMBL/GenBank/DDBJ databases">
        <authorList>
            <person name="Guldener U."/>
        </authorList>
    </citation>
    <scope>NUCLEOTIDE SEQUENCE [LARGE SCALE GENOMIC DNA]</scope>
    <source>
        <strain evidence="4">04CH-RAC-A.6.1</strain>
    </source>
</reference>
<feature type="compositionally biased region" description="Basic and acidic residues" evidence="1">
    <location>
        <begin position="744"/>
        <end position="753"/>
    </location>
</feature>
<dbReference type="EMBL" id="FJUX01000034">
    <property type="protein sequence ID" value="CZS98041.1"/>
    <property type="molecule type" value="Genomic_DNA"/>
</dbReference>
<feature type="compositionally biased region" description="Basic and acidic residues" evidence="1">
    <location>
        <begin position="626"/>
        <end position="635"/>
    </location>
</feature>
<feature type="compositionally biased region" description="Polar residues" evidence="1">
    <location>
        <begin position="449"/>
        <end position="471"/>
    </location>
</feature>
<feature type="compositionally biased region" description="Low complexity" evidence="1">
    <location>
        <begin position="426"/>
        <end position="448"/>
    </location>
</feature>
<feature type="compositionally biased region" description="Polar residues" evidence="1">
    <location>
        <begin position="684"/>
        <end position="708"/>
    </location>
</feature>
<feature type="compositionally biased region" description="Acidic residues" evidence="1">
    <location>
        <begin position="758"/>
        <end position="767"/>
    </location>
</feature>
<dbReference type="SUPFAM" id="SSF50729">
    <property type="entry name" value="PH domain-like"/>
    <property type="match status" value="1"/>
</dbReference>
<feature type="compositionally biased region" description="Polar residues" evidence="1">
    <location>
        <begin position="285"/>
        <end position="300"/>
    </location>
</feature>
<feature type="region of interest" description="Disordered" evidence="1">
    <location>
        <begin position="216"/>
        <end position="253"/>
    </location>
</feature>
<dbReference type="Pfam" id="PF15410">
    <property type="entry name" value="PH_9"/>
    <property type="match status" value="1"/>
</dbReference>
<feature type="region of interest" description="Disordered" evidence="1">
    <location>
        <begin position="551"/>
        <end position="786"/>
    </location>
</feature>
<dbReference type="OrthoDB" id="2157641at2759"/>
<sequence>MQSSENTPMSPAKRVGVSLNIDTSYKGTKKDSSPPHTPPKTENHRPHRGNTATANRALKLRTGQRETFLDDMTPIEPSNNEVHDPERSQGGRRDSHDLSLSPRQVTRDSLVDNMLLSLDQFSFDQGGDGFGRHPTVDEEQLYSTFTEEAYQPAQNFAPKNGRGVGHNYSYSSDYEAPDDSSRHSGEKLGRGRRSNSSSNFQTNLERINSIRNDATSTFSATRPAAPPQIIPRGTLSRNRKGSKGSSANSFDLGYAQVTSNQRRTHGLGKRSSSFDFSGDRVAMYASSQPISRSTETNKPPFNQYDYDAAPEPTVPVGPRRVRPTTPITIPQPEPVQASPPRKLERKRSTRSSKSGYKGKLSANNGSKDRNRELPPMPAFIKEPAFAPAPLVSYGKPKEQQNPSLAQPKERPGFFRRVFGARSSPVSTTDLPPSHSSTTSTETTDQPQSRPQHIGNQMKSQQSQSSRETPLSQKEPAHVLTKKPSSFFRRRRKSVSEPEPAVPMVPAIPLESLEPLEPLEPLQISKEHLPTRAPHSPVSSLREVMNQYLATPARNPIDLMSSPEADRPVSESPEPNERTVRGFSPDYEPDKSATIRTVQSTEREVLGDPSASLPPTAVAACSTERSLTPDDSRDVSEGTFLQDSSDNDPEVSETSGMTNIKDRSKKPTVKQPSSSVARDRVLRTQCESVHSKQSPTTSSKIGRNKTVSVEESPRSIDESRSDTKQTVLTTKDEEWVMLTPNKVPADPESKDTRVWLEPSSEEEEDTEDSSIVPPLKSAQPASSVISDSTETIYKSATSLPILQVEGKDETLRSPSQQQHPPTASEAAKSLDTETPADEDIIPSEEERETASKIYDGDEEFISKEKAAAWMGEDNPVRLRTLVAYMELYNFSNLNVLAALRLMCGRLVLKAESQQVDRILVNFAKRWCKCNPNHGFKGIDVVHTICYSILLLNTDLHLADIDQKMTRSQFVKNTMPTVRKSVADLPSDAFEPTRGTILPGKGSAFETIKQNGDVSLKPERSSIENDRPSWRTSFKPPPRTDSGGVTPTPLDYDTPVDDCGPLVKAPFHGTLRTWEVQVEIVLKDFYNSIRSERLPLFGAPIERPLLQAPSSNSLSVFTNGMLRRSPSVLSKTPSESQSFVRGRTAETVRVGNGKWASKNRSRPRLYPGSGMGSSRTSLDDQSSMWSPSVASSTWSKYSLGKTQTSMSVDSFGSGFLQGDYHQSIGFANALSQAIIREETVGSAGSIGSERDENEDPRVAPLLEDESLELYGAPWAKEGIVKHKHHLESLDKKAKDRNWSEVFAVIEKGYMSLFSFSSKSIRNKNKGKAAGGVVGGGNWQDNATSLGSFLLRQTIASALPSPGYSKARPHVWALSLPSGAVHLFQVGTPDIVKEFVSTANYWSARLSNHPLVGGISNIEYGWSESIVNNSLVNAINESTRPSTSGNRPSLQSSLRSSLDQSYPSGSVRSRLPGDKISISDWTPPTQSMRASNLMEADQLRTLSDYVSGIEDELQKHNQLRNPMLLAFTPRHPNAQKAMANWEKKSSYLLREIVKFRTYIDSLGAAEIGKQKIYAERVDRLAPDVDDEEDDVDITLRPE</sequence>
<dbReference type="InterPro" id="IPR035999">
    <property type="entry name" value="Sec7_dom_sf"/>
</dbReference>
<dbReference type="InterPro" id="IPR041681">
    <property type="entry name" value="PH_9"/>
</dbReference>
<feature type="compositionally biased region" description="Basic and acidic residues" evidence="1">
    <location>
        <begin position="81"/>
        <end position="97"/>
    </location>
</feature>
<feature type="region of interest" description="Disordered" evidence="1">
    <location>
        <begin position="154"/>
        <end position="201"/>
    </location>
</feature>
<feature type="region of interest" description="Disordered" evidence="1">
    <location>
        <begin position="1435"/>
        <end position="1480"/>
    </location>
</feature>
<feature type="compositionally biased region" description="Low complexity" evidence="1">
    <location>
        <begin position="310"/>
        <end position="336"/>
    </location>
</feature>
<feature type="compositionally biased region" description="Basic and acidic residues" evidence="1">
    <location>
        <begin position="179"/>
        <end position="189"/>
    </location>
</feature>
<dbReference type="InterPro" id="IPR011993">
    <property type="entry name" value="PH-like_dom_sf"/>
</dbReference>
<feature type="region of interest" description="Disordered" evidence="1">
    <location>
        <begin position="1148"/>
        <end position="1180"/>
    </location>
</feature>
<dbReference type="SMART" id="SM00222">
    <property type="entry name" value="Sec7"/>
    <property type="match status" value="1"/>
</dbReference>
<evidence type="ECO:0000256" key="1">
    <source>
        <dbReference type="SAM" id="MobiDB-lite"/>
    </source>
</evidence>
<accession>A0A1E1KJ87</accession>
<feature type="compositionally biased region" description="Polar residues" evidence="1">
    <location>
        <begin position="811"/>
        <end position="820"/>
    </location>
</feature>
<dbReference type="PANTHER" id="PTHR10663:SF373">
    <property type="entry name" value="PH AND SEC7 DOMAIN-CONTAINING PROTEIN C11E3.11C"/>
    <property type="match status" value="1"/>
</dbReference>
<dbReference type="Gene3D" id="2.30.29.30">
    <property type="entry name" value="Pleckstrin-homology domain (PH domain)/Phosphotyrosine-binding domain (PTB)"/>
    <property type="match status" value="1"/>
</dbReference>
<evidence type="ECO:0000313" key="3">
    <source>
        <dbReference type="EMBL" id="CZS98041.1"/>
    </source>
</evidence>